<proteinExistence type="predicted"/>
<dbReference type="AlphaFoldDB" id="E5AN74"/>
<sequence>MKSVAFHVAGFGSKRRRFSGLHGSGAASLDAAPNIAPQVVPLTRRCPYYIDFSHIS</sequence>
<reference evidence="1 2" key="1">
    <citation type="journal article" date="2011" name="J. Bacteriol.">
        <title>Complete genome sequence of Burkholderia rhizoxinica, an endosymbiont of Rhizopus microsporus.</title>
        <authorList>
            <person name="Lackner G."/>
            <person name="Moebius N."/>
            <person name="Partida-Martinez L."/>
            <person name="Hertweck C."/>
        </authorList>
    </citation>
    <scope>NUCLEOTIDE SEQUENCE [LARGE SCALE GENOMIC DNA]</scope>
    <source>
        <strain evidence="2">DSM 19002 / CIP 109453 / HKI 454</strain>
    </source>
</reference>
<dbReference type="Proteomes" id="UP000007437">
    <property type="component" value="Chromosome"/>
</dbReference>
<gene>
    <name evidence="1" type="ordered locus">RBRH_03426</name>
</gene>
<organism evidence="1 2">
    <name type="scientific">Mycetohabitans rhizoxinica (strain DSM 19002 / CIP 109453 / HKI 454)</name>
    <name type="common">Paraburkholderia rhizoxinica</name>
    <dbReference type="NCBI Taxonomy" id="882378"/>
    <lineage>
        <taxon>Bacteria</taxon>
        <taxon>Pseudomonadati</taxon>
        <taxon>Pseudomonadota</taxon>
        <taxon>Betaproteobacteria</taxon>
        <taxon>Burkholderiales</taxon>
        <taxon>Burkholderiaceae</taxon>
        <taxon>Mycetohabitans</taxon>
    </lineage>
</organism>
<evidence type="ECO:0000313" key="1">
    <source>
        <dbReference type="EMBL" id="CBW76327.1"/>
    </source>
</evidence>
<dbReference type="KEGG" id="brh:RBRH_03426"/>
<dbReference type="EMBL" id="FR687359">
    <property type="protein sequence ID" value="CBW76327.1"/>
    <property type="molecule type" value="Genomic_DNA"/>
</dbReference>
<name>E5AN74_MYCRK</name>
<dbReference type="HOGENOM" id="CLU_3005407_0_0_4"/>
<protein>
    <submittedName>
        <fullName evidence="1">Uncharacterized protein</fullName>
    </submittedName>
</protein>
<dbReference type="STRING" id="882378.RBRH_03426"/>
<evidence type="ECO:0000313" key="2">
    <source>
        <dbReference type="Proteomes" id="UP000007437"/>
    </source>
</evidence>
<accession>E5AN74</accession>